<dbReference type="Proteomes" id="UP000186819">
    <property type="component" value="Unassembled WGS sequence"/>
</dbReference>
<keyword evidence="6 8" id="KW-1133">Transmembrane helix</keyword>
<evidence type="ECO:0000256" key="2">
    <source>
        <dbReference type="ARBA" id="ARBA00007783"/>
    </source>
</evidence>
<dbReference type="Gene3D" id="3.40.1710.10">
    <property type="entry name" value="abc type-2 transporter like domain"/>
    <property type="match status" value="1"/>
</dbReference>
<dbReference type="AlphaFoldDB" id="A0A1N6NLL4"/>
<comment type="similarity">
    <text evidence="2">Belongs to the ABC-2 integral membrane protein family.</text>
</comment>
<dbReference type="InterPro" id="IPR047817">
    <property type="entry name" value="ABC2_TM_bact-type"/>
</dbReference>
<dbReference type="PROSITE" id="PS51012">
    <property type="entry name" value="ABC_TM2"/>
    <property type="match status" value="1"/>
</dbReference>
<proteinExistence type="inferred from homology"/>
<dbReference type="STRING" id="34027.SAMN05421829_101356"/>
<reference evidence="11" key="1">
    <citation type="submission" date="2017-01" db="EMBL/GenBank/DDBJ databases">
        <authorList>
            <person name="Varghese N."/>
            <person name="Submissions S."/>
        </authorList>
    </citation>
    <scope>NUCLEOTIDE SEQUENCE [LARGE SCALE GENOMIC DNA]</scope>
    <source>
        <strain evidence="11">ATCC 51758</strain>
    </source>
</reference>
<comment type="subcellular location">
    <subcellularLocation>
        <location evidence="1">Cell membrane</location>
        <topology evidence="1">Multi-pass membrane protein</topology>
    </subcellularLocation>
</comment>
<feature type="transmembrane region" description="Helical" evidence="8">
    <location>
        <begin position="299"/>
        <end position="321"/>
    </location>
</feature>
<gene>
    <name evidence="10" type="ORF">SAMN05421829_101356</name>
</gene>
<evidence type="ECO:0000313" key="11">
    <source>
        <dbReference type="Proteomes" id="UP000186819"/>
    </source>
</evidence>
<dbReference type="InterPro" id="IPR051449">
    <property type="entry name" value="ABC-2_transporter_component"/>
</dbReference>
<evidence type="ECO:0000256" key="7">
    <source>
        <dbReference type="ARBA" id="ARBA00023136"/>
    </source>
</evidence>
<evidence type="ECO:0000313" key="10">
    <source>
        <dbReference type="EMBL" id="SIP92912.1"/>
    </source>
</evidence>
<evidence type="ECO:0000256" key="3">
    <source>
        <dbReference type="ARBA" id="ARBA00022448"/>
    </source>
</evidence>
<keyword evidence="5 8" id="KW-0812">Transmembrane</keyword>
<keyword evidence="3" id="KW-0813">Transport</keyword>
<organism evidence="10 11">
    <name type="scientific">Aromatoleum tolulyticum</name>
    <dbReference type="NCBI Taxonomy" id="34027"/>
    <lineage>
        <taxon>Bacteria</taxon>
        <taxon>Pseudomonadati</taxon>
        <taxon>Pseudomonadota</taxon>
        <taxon>Betaproteobacteria</taxon>
        <taxon>Rhodocyclales</taxon>
        <taxon>Rhodocyclaceae</taxon>
        <taxon>Aromatoleum</taxon>
    </lineage>
</organism>
<dbReference type="Pfam" id="PF12698">
    <property type="entry name" value="ABC2_membrane_3"/>
    <property type="match status" value="1"/>
</dbReference>
<dbReference type="OrthoDB" id="9808686at2"/>
<dbReference type="PANTHER" id="PTHR30294">
    <property type="entry name" value="MEMBRANE COMPONENT OF ABC TRANSPORTER YHHJ-RELATED"/>
    <property type="match status" value="1"/>
</dbReference>
<name>A0A1N6NLL4_9RHOO</name>
<dbReference type="GO" id="GO:0005886">
    <property type="term" value="C:plasma membrane"/>
    <property type="evidence" value="ECO:0007669"/>
    <property type="project" value="UniProtKB-SubCell"/>
</dbReference>
<feature type="domain" description="ABC transmembrane type-2" evidence="9">
    <location>
        <begin position="137"/>
        <end position="381"/>
    </location>
</feature>
<keyword evidence="7 8" id="KW-0472">Membrane</keyword>
<evidence type="ECO:0000256" key="5">
    <source>
        <dbReference type="ARBA" id="ARBA00022692"/>
    </source>
</evidence>
<dbReference type="GO" id="GO:0140359">
    <property type="term" value="F:ABC-type transporter activity"/>
    <property type="evidence" value="ECO:0007669"/>
    <property type="project" value="InterPro"/>
</dbReference>
<accession>A0A1N6NLL4</accession>
<keyword evidence="4" id="KW-1003">Cell membrane</keyword>
<feature type="transmembrane region" description="Helical" evidence="8">
    <location>
        <begin position="21"/>
        <end position="42"/>
    </location>
</feature>
<feature type="transmembrane region" description="Helical" evidence="8">
    <location>
        <begin position="356"/>
        <end position="378"/>
    </location>
</feature>
<evidence type="ECO:0000259" key="9">
    <source>
        <dbReference type="PROSITE" id="PS51012"/>
    </source>
</evidence>
<dbReference type="PANTHER" id="PTHR30294:SF29">
    <property type="entry name" value="MULTIDRUG ABC TRANSPORTER PERMEASE YBHS-RELATED"/>
    <property type="match status" value="1"/>
</dbReference>
<feature type="transmembrane region" description="Helical" evidence="8">
    <location>
        <begin position="269"/>
        <end position="292"/>
    </location>
</feature>
<protein>
    <submittedName>
        <fullName evidence="10">ABC-2 type transport system permease protein/ribosome-dependent ATPase</fullName>
    </submittedName>
</protein>
<feature type="transmembrane region" description="Helical" evidence="8">
    <location>
        <begin position="237"/>
        <end position="263"/>
    </location>
</feature>
<feature type="transmembrane region" description="Helical" evidence="8">
    <location>
        <begin position="187"/>
        <end position="211"/>
    </location>
</feature>
<evidence type="ECO:0000256" key="8">
    <source>
        <dbReference type="SAM" id="Phobius"/>
    </source>
</evidence>
<dbReference type="InterPro" id="IPR013525">
    <property type="entry name" value="ABC2_TM"/>
</dbReference>
<dbReference type="RefSeq" id="WP_076600368.1">
    <property type="nucleotide sequence ID" value="NZ_FTMD01000001.1"/>
</dbReference>
<sequence>MNLARIAALAHKEWREIVRDRLFLALAFVVPAALMLVFGYGLSLDVEHIPFAVVDHDRSALSRDYTHRFIDSRYFDYRGHVKSERELDPLLADSRIRFAIVVPPKFEENLMAGRPAAVQSLIDGTFPFRASTSKGYVIAINAAFNGELLAAYISRRFGVAPERAAALAQPVRVQLRYLYNQELKSTWSIATALVMLVLMVAPPFLTALGVVREKESGSIYNIYASTVTRGEFLAGKLLPYVGISIVNSLILWALATGLFGVPFKGDPLFFFLSSVIYVTCTTGIGLLASLIVRTQVAAMMLTVVMTIIPSVLYSGLLVPIASMDPQGQFEAHLFPAMYFTDIALGSFLKGVGLEQLWGKALALAIYAAVLWLISFALFHKRPRT</sequence>
<keyword evidence="11" id="KW-1185">Reference proteome</keyword>
<evidence type="ECO:0000256" key="4">
    <source>
        <dbReference type="ARBA" id="ARBA00022475"/>
    </source>
</evidence>
<evidence type="ECO:0000256" key="1">
    <source>
        <dbReference type="ARBA" id="ARBA00004651"/>
    </source>
</evidence>
<evidence type="ECO:0000256" key="6">
    <source>
        <dbReference type="ARBA" id="ARBA00022989"/>
    </source>
</evidence>
<dbReference type="EMBL" id="FTMD01000001">
    <property type="protein sequence ID" value="SIP92912.1"/>
    <property type="molecule type" value="Genomic_DNA"/>
</dbReference>